<organism evidence="2 3">
    <name type="scientific">Helianthus annuus</name>
    <name type="common">Common sunflower</name>
    <dbReference type="NCBI Taxonomy" id="4232"/>
    <lineage>
        <taxon>Eukaryota</taxon>
        <taxon>Viridiplantae</taxon>
        <taxon>Streptophyta</taxon>
        <taxon>Embryophyta</taxon>
        <taxon>Tracheophyta</taxon>
        <taxon>Spermatophyta</taxon>
        <taxon>Magnoliopsida</taxon>
        <taxon>eudicotyledons</taxon>
        <taxon>Gunneridae</taxon>
        <taxon>Pentapetalae</taxon>
        <taxon>asterids</taxon>
        <taxon>campanulids</taxon>
        <taxon>Asterales</taxon>
        <taxon>Asteraceae</taxon>
        <taxon>Asteroideae</taxon>
        <taxon>Heliantheae alliance</taxon>
        <taxon>Heliantheae</taxon>
        <taxon>Helianthus</taxon>
    </lineage>
</organism>
<protein>
    <submittedName>
        <fullName evidence="2">Uncharacterized protein</fullName>
    </submittedName>
</protein>
<sequence length="72" mass="8541">MKREGTWIVKTYFNKDTCLYTRDVNLCAISWLSKEIQPTIKSNPGIPIQVLQDDLHRRLQVQVTKHQLFRVK</sequence>
<name>A0A251T7B1_HELAN</name>
<dbReference type="EMBL" id="MNCJ02000326">
    <property type="protein sequence ID" value="KAF5780402.1"/>
    <property type="molecule type" value="Genomic_DNA"/>
</dbReference>
<reference evidence="1 3" key="1">
    <citation type="journal article" date="2017" name="Nature">
        <title>The sunflower genome provides insights into oil metabolism, flowering and Asterid evolution.</title>
        <authorList>
            <person name="Badouin H."/>
            <person name="Gouzy J."/>
            <person name="Grassa C.J."/>
            <person name="Murat F."/>
            <person name="Staton S.E."/>
            <person name="Cottret L."/>
            <person name="Lelandais-Briere C."/>
            <person name="Owens G.L."/>
            <person name="Carrere S."/>
            <person name="Mayjonade B."/>
            <person name="Legrand L."/>
            <person name="Gill N."/>
            <person name="Kane N.C."/>
            <person name="Bowers J.E."/>
            <person name="Hubner S."/>
            <person name="Bellec A."/>
            <person name="Berard A."/>
            <person name="Berges H."/>
            <person name="Blanchet N."/>
            <person name="Boniface M.C."/>
            <person name="Brunel D."/>
            <person name="Catrice O."/>
            <person name="Chaidir N."/>
            <person name="Claudel C."/>
            <person name="Donnadieu C."/>
            <person name="Faraut T."/>
            <person name="Fievet G."/>
            <person name="Helmstetter N."/>
            <person name="King M."/>
            <person name="Knapp S.J."/>
            <person name="Lai Z."/>
            <person name="Le Paslier M.C."/>
            <person name="Lippi Y."/>
            <person name="Lorenzon L."/>
            <person name="Mandel J.R."/>
            <person name="Marage G."/>
            <person name="Marchand G."/>
            <person name="Marquand E."/>
            <person name="Bret-Mestries E."/>
            <person name="Morien E."/>
            <person name="Nambeesan S."/>
            <person name="Nguyen T."/>
            <person name="Pegot-Espagnet P."/>
            <person name="Pouilly N."/>
            <person name="Raftis F."/>
            <person name="Sallet E."/>
            <person name="Schiex T."/>
            <person name="Thomas J."/>
            <person name="Vandecasteele C."/>
            <person name="Vares D."/>
            <person name="Vear F."/>
            <person name="Vautrin S."/>
            <person name="Crespi M."/>
            <person name="Mangin B."/>
            <person name="Burke J.M."/>
            <person name="Salse J."/>
            <person name="Munos S."/>
            <person name="Vincourt P."/>
            <person name="Rieseberg L.H."/>
            <person name="Langlade N.B."/>
        </authorList>
    </citation>
    <scope>NUCLEOTIDE SEQUENCE [LARGE SCALE GENOMIC DNA]</scope>
    <source>
        <strain evidence="3">cv. SF193</strain>
        <tissue evidence="1">Leaves</tissue>
    </source>
</reference>
<dbReference type="AlphaFoldDB" id="A0A251T7B1"/>
<dbReference type="Gramene" id="mRNA:HanXRQr2_Chr11g0471521">
    <property type="protein sequence ID" value="CDS:HanXRQr2_Chr11g0471521.1"/>
    <property type="gene ID" value="HanXRQr2_Chr11g0471521"/>
</dbReference>
<dbReference type="InParanoid" id="A0A251T7B1"/>
<dbReference type="EMBL" id="CM007900">
    <property type="protein sequence ID" value="OTG07027.1"/>
    <property type="molecule type" value="Genomic_DNA"/>
</dbReference>
<gene>
    <name evidence="2" type="ORF">HannXRQ_Chr11g0325731</name>
    <name evidence="1" type="ORF">HanXRQr2_Chr11g0471521</name>
</gene>
<evidence type="ECO:0000313" key="3">
    <source>
        <dbReference type="Proteomes" id="UP000215914"/>
    </source>
</evidence>
<dbReference type="Proteomes" id="UP000215914">
    <property type="component" value="Chromosome 11"/>
</dbReference>
<accession>A0A251T7B1</accession>
<evidence type="ECO:0000313" key="2">
    <source>
        <dbReference type="EMBL" id="OTG07027.1"/>
    </source>
</evidence>
<proteinExistence type="predicted"/>
<keyword evidence="3" id="KW-1185">Reference proteome</keyword>
<evidence type="ECO:0000313" key="1">
    <source>
        <dbReference type="EMBL" id="KAF5780402.1"/>
    </source>
</evidence>
<reference evidence="1" key="3">
    <citation type="submission" date="2020-06" db="EMBL/GenBank/DDBJ databases">
        <title>Helianthus annuus Genome sequencing and assembly Release 2.</title>
        <authorList>
            <person name="Gouzy J."/>
            <person name="Langlade N."/>
            <person name="Munos S."/>
        </authorList>
    </citation>
    <scope>NUCLEOTIDE SEQUENCE</scope>
    <source>
        <tissue evidence="1">Leaves</tissue>
    </source>
</reference>
<reference evidence="2" key="2">
    <citation type="submission" date="2017-02" db="EMBL/GenBank/DDBJ databases">
        <title>Sunflower complete genome.</title>
        <authorList>
            <person name="Langlade N."/>
            <person name="Munos S."/>
        </authorList>
    </citation>
    <scope>NUCLEOTIDE SEQUENCE [LARGE SCALE GENOMIC DNA]</scope>
    <source>
        <tissue evidence="2">Leaves</tissue>
    </source>
</reference>